<reference evidence="4 5" key="1">
    <citation type="journal article" date="2016" name="Mol. Biol. Evol.">
        <title>Comparative Genomics of Early-Diverging Mushroom-Forming Fungi Provides Insights into the Origins of Lignocellulose Decay Capabilities.</title>
        <authorList>
            <person name="Nagy L.G."/>
            <person name="Riley R."/>
            <person name="Tritt A."/>
            <person name="Adam C."/>
            <person name="Daum C."/>
            <person name="Floudas D."/>
            <person name="Sun H."/>
            <person name="Yadav J.S."/>
            <person name="Pangilinan J."/>
            <person name="Larsson K.H."/>
            <person name="Matsuura K."/>
            <person name="Barry K."/>
            <person name="Labutti K."/>
            <person name="Kuo R."/>
            <person name="Ohm R.A."/>
            <person name="Bhattacharya S.S."/>
            <person name="Shirouzu T."/>
            <person name="Yoshinaga Y."/>
            <person name="Martin F.M."/>
            <person name="Grigoriev I.V."/>
            <person name="Hibbett D.S."/>
        </authorList>
    </citation>
    <scope>NUCLEOTIDE SEQUENCE [LARGE SCALE GENOMIC DNA]</scope>
    <source>
        <strain evidence="4 5">CBS 109695</strain>
    </source>
</reference>
<dbReference type="OrthoDB" id="3032185at2759"/>
<evidence type="ECO:0000256" key="2">
    <source>
        <dbReference type="SAM" id="MobiDB-lite"/>
    </source>
</evidence>
<feature type="region of interest" description="Disordered" evidence="2">
    <location>
        <begin position="477"/>
        <end position="526"/>
    </location>
</feature>
<feature type="domain" description="SWIM-type" evidence="3">
    <location>
        <begin position="1104"/>
        <end position="1138"/>
    </location>
</feature>
<evidence type="ECO:0000259" key="3">
    <source>
        <dbReference type="PROSITE" id="PS50966"/>
    </source>
</evidence>
<keyword evidence="1" id="KW-0863">Zinc-finger</keyword>
<dbReference type="InterPro" id="IPR007527">
    <property type="entry name" value="Znf_SWIM"/>
</dbReference>
<feature type="region of interest" description="Disordered" evidence="2">
    <location>
        <begin position="562"/>
        <end position="607"/>
    </location>
</feature>
<dbReference type="PROSITE" id="PS50966">
    <property type="entry name" value="ZF_SWIM"/>
    <property type="match status" value="1"/>
</dbReference>
<accession>A0A166TMH9</accession>
<proteinExistence type="predicted"/>
<gene>
    <name evidence="4" type="ORF">FIBSPDRAFT_926238</name>
</gene>
<dbReference type="PANTHER" id="PTHR47718">
    <property type="entry name" value="OS01G0519700 PROTEIN"/>
    <property type="match status" value="1"/>
</dbReference>
<evidence type="ECO:0000313" key="4">
    <source>
        <dbReference type="EMBL" id="KZP30780.1"/>
    </source>
</evidence>
<evidence type="ECO:0000256" key="1">
    <source>
        <dbReference type="PROSITE-ProRule" id="PRU00325"/>
    </source>
</evidence>
<feature type="compositionally biased region" description="Low complexity" evidence="2">
    <location>
        <begin position="516"/>
        <end position="526"/>
    </location>
</feature>
<keyword evidence="1" id="KW-0862">Zinc</keyword>
<feature type="compositionally biased region" description="Low complexity" evidence="2">
    <location>
        <begin position="598"/>
        <end position="607"/>
    </location>
</feature>
<evidence type="ECO:0000313" key="5">
    <source>
        <dbReference type="Proteomes" id="UP000076532"/>
    </source>
</evidence>
<feature type="compositionally biased region" description="Polar residues" evidence="2">
    <location>
        <begin position="1181"/>
        <end position="1193"/>
    </location>
</feature>
<sequence length="1330" mass="150745">MSLITFDTYSLPRPETTFSSDYFRRLTFEQSIGVNYPVTAPRCSIKSYVFTSEEPNDAHANFVLPNEVIPHTDDLFDIIREAQKLYTSDGRRAVYISMIVNGQYTDGTYHFSKLQLVKLINNHREAVSKACLLWHHVTTYLGLSNCIVTRLADIPIKQSISGFYSTDFPLWRLGCLLGETWVDEDVLNGMSELLYFRVATMTGDTTFKYLPTSTFNDARRLYQSVPRQYNQNLIDFRLALDLIPVENIAFNLWHNDHYHAFFYNYTSNTLKHGDGQHSPPPPDILDIFKWIINDLPYIPPTHVDEDPVGLQSDVAYGSCAIVSHNFVEYRIRPDCPQWSAETSSAFRDQALMELLVYDYCSVLGGEPYIDCVTLEIEEDSGNSNHAPGFHGYDDYNIHSPLGNHPIHHFQQLIKLQVAPPLPLRAPLLDARNLAPVVATQSTIAPLTQLPAEPLGATAIFNLPPMQDQGLSIYNLGSQSSPPPWPKNMHDLTGSSPVIPAKVPALHSTKKRRRRSSSSSEIEVSSIRPQQKFKYEVIPDSPEPFRPPSSTLWPMAKKPQFIDLNSPTQPFRTRPRHSHYPAVKPSPTISSRAPPAPHTTSDSDVTSSHRASLTFVREVVVGTTFHSWEEGREAVYALENRLGYKWKMAQGKQVLGVRKKITLRCNHYYTHTPTHSPNLDPSDWRNGRSVRTNCTARCNLNRIQYTDMWMATKVERAHNHEREIPKGGFVPTEPSAAQRGLLTKFVGKGSFDRKQIAILLDDQFPDKPLEPRQISNMMNKARLEGRREIEALGGDIGTIIASLQQKNAEGGGWHFELRLDESQTVIGLFWQSPLQVALLRRFSDIVINDAAYNRNQYQYPLNIGIIIDNHGHSRNACHFWTAYRAVSSEEFDRLWQILTSKYPAAKKYLNEELYPCRKQWAWAWVSNIFTAGVRTNGRVESENRVNKTFGGAKKTLKQLFDSLNERTDGQTVKEMTEVRMASRLHNTPHIESVFTVPLRLLRQYAGPYALQVCWTQMNQSVFYRTQVVQRPQGVRDWASYVIGVSEESGFDWKGGEEQSMINDFKNDNAYISTKWLIRLVTNRGLHVEQLLRVVHLSSGQPQPHYLALLTDGRYICDCGMGVNLGIPCRHWFQAFTAVQGIKFSINLIRPRWYQDPDLNTDEVPNVTFGGILEPLPQRTTEEPTQSIPPMTSNPLDRRQARRTASPDTQVLPARLINSEIQAQLRLMTRHTQTREELDTIMDALENTQRELNANTRRESIHDPPVVTGKGRPRSARLTGPLEGRARGGGAGNTARRASGLSQRTVATELQGEGDRNAPAKRNKCSYCGGIG</sequence>
<protein>
    <recommendedName>
        <fullName evidence="3">SWIM-type domain-containing protein</fullName>
    </recommendedName>
</protein>
<keyword evidence="5" id="KW-1185">Reference proteome</keyword>
<organism evidence="4 5">
    <name type="scientific">Athelia psychrophila</name>
    <dbReference type="NCBI Taxonomy" id="1759441"/>
    <lineage>
        <taxon>Eukaryota</taxon>
        <taxon>Fungi</taxon>
        <taxon>Dikarya</taxon>
        <taxon>Basidiomycota</taxon>
        <taxon>Agaricomycotina</taxon>
        <taxon>Agaricomycetes</taxon>
        <taxon>Agaricomycetidae</taxon>
        <taxon>Atheliales</taxon>
        <taxon>Atheliaceae</taxon>
        <taxon>Athelia</taxon>
    </lineage>
</organism>
<feature type="region of interest" description="Disordered" evidence="2">
    <location>
        <begin position="1253"/>
        <end position="1302"/>
    </location>
</feature>
<feature type="region of interest" description="Disordered" evidence="2">
    <location>
        <begin position="532"/>
        <end position="551"/>
    </location>
</feature>
<feature type="region of interest" description="Disordered" evidence="2">
    <location>
        <begin position="1170"/>
        <end position="1208"/>
    </location>
</feature>
<dbReference type="STRING" id="436010.A0A166TMH9"/>
<name>A0A166TMH9_9AGAM</name>
<dbReference type="Proteomes" id="UP000076532">
    <property type="component" value="Unassembled WGS sequence"/>
</dbReference>
<dbReference type="GO" id="GO:0008270">
    <property type="term" value="F:zinc ion binding"/>
    <property type="evidence" value="ECO:0007669"/>
    <property type="project" value="UniProtKB-KW"/>
</dbReference>
<keyword evidence="1" id="KW-0479">Metal-binding</keyword>
<dbReference type="EMBL" id="KV417492">
    <property type="protein sequence ID" value="KZP30780.1"/>
    <property type="molecule type" value="Genomic_DNA"/>
</dbReference>